<dbReference type="AlphaFoldDB" id="A0A1W6ZHC6"/>
<reference evidence="1 2" key="1">
    <citation type="submission" date="2017-05" db="EMBL/GenBank/DDBJ databases">
        <title>Complete and WGS of Bordetella genogroups.</title>
        <authorList>
            <person name="Spilker T."/>
            <person name="LiPuma J."/>
        </authorList>
    </citation>
    <scope>NUCLEOTIDE SEQUENCE [LARGE SCALE GENOMIC DNA]</scope>
    <source>
        <strain evidence="1 2">AU7206</strain>
    </source>
</reference>
<dbReference type="Proteomes" id="UP000194161">
    <property type="component" value="Chromosome"/>
</dbReference>
<dbReference type="RefSeq" id="WP_086080461.1">
    <property type="nucleotide sequence ID" value="NZ_CP021111.1"/>
</dbReference>
<sequence length="94" mass="10226">MSSIFDTLGRLNQGGLEFKAKYEDMKAKSDANFEARHPVIKRSMDFIVDTNSEIADRAGAPGWAVKATSPGIVFPWTAYAAGVVNEGVKMMKGQ</sequence>
<organism evidence="1 2">
    <name type="scientific">Bordetella genomosp. 13</name>
    <dbReference type="NCBI Taxonomy" id="463040"/>
    <lineage>
        <taxon>Bacteria</taxon>
        <taxon>Pseudomonadati</taxon>
        <taxon>Pseudomonadota</taxon>
        <taxon>Betaproteobacteria</taxon>
        <taxon>Burkholderiales</taxon>
        <taxon>Alcaligenaceae</taxon>
        <taxon>Bordetella</taxon>
    </lineage>
</organism>
<evidence type="ECO:0000313" key="2">
    <source>
        <dbReference type="Proteomes" id="UP000194161"/>
    </source>
</evidence>
<keyword evidence="2" id="KW-1185">Reference proteome</keyword>
<name>A0A1W6ZHC6_9BORD</name>
<proteinExistence type="predicted"/>
<accession>A0A1W6ZHC6</accession>
<evidence type="ECO:0000313" key="1">
    <source>
        <dbReference type="EMBL" id="ARP96813.1"/>
    </source>
</evidence>
<protein>
    <submittedName>
        <fullName evidence="1">Uncharacterized protein</fullName>
    </submittedName>
</protein>
<dbReference type="STRING" id="463040.CAL15_22065"/>
<dbReference type="KEGG" id="bgm:CAL15_22065"/>
<dbReference type="EMBL" id="CP021111">
    <property type="protein sequence ID" value="ARP96813.1"/>
    <property type="molecule type" value="Genomic_DNA"/>
</dbReference>
<gene>
    <name evidence="1" type="ORF">CAL15_22065</name>
</gene>